<gene>
    <name evidence="2" type="ORF">QFW81_04310</name>
</gene>
<keyword evidence="3" id="KW-1185">Reference proteome</keyword>
<name>A0ABT6JR43_9GAMM</name>
<dbReference type="EMBL" id="JARXRO010000011">
    <property type="protein sequence ID" value="MDH5833153.1"/>
    <property type="molecule type" value="Genomic_DNA"/>
</dbReference>
<dbReference type="InterPro" id="IPR038765">
    <property type="entry name" value="Papain-like_cys_pep_sf"/>
</dbReference>
<dbReference type="InterPro" id="IPR002931">
    <property type="entry name" value="Transglutaminase-like"/>
</dbReference>
<dbReference type="Pfam" id="PF01841">
    <property type="entry name" value="Transglut_core"/>
    <property type="match status" value="1"/>
</dbReference>
<dbReference type="SMART" id="SM00460">
    <property type="entry name" value="TGc"/>
    <property type="match status" value="1"/>
</dbReference>
<protein>
    <submittedName>
        <fullName evidence="2">Transglutaminase family protein</fullName>
    </submittedName>
</protein>
<dbReference type="Proteomes" id="UP001156873">
    <property type="component" value="Unassembled WGS sequence"/>
</dbReference>
<sequence>MLIRLGHAITFGLPQPTPMVLTLDLHDSRRSDIVVAAPSRATPDVPMHRYRDAYGNTCARLVAPAGTLTVRADAVVRDIGLPDAVVPDAREVPVEHLPDEVLLFLLGSRYCETDRLSQMAWDLFGSTPPGWARVQAICDYVHRRIEFGYPHADATRTASQALEAGRGVCRDFAHSAVALCRCMNIPARYCTGYLGDIGIPPVDAPMDFSAWFEAYLGGRWYTFDARHNTPRIGRVLIARGRDASDVAISNTFGANQLLGFDVWTDETDDPSLSPRPASPPPLALAI</sequence>
<dbReference type="PANTHER" id="PTHR33490:SF12">
    <property type="entry name" value="BLL5557 PROTEIN"/>
    <property type="match status" value="1"/>
</dbReference>
<proteinExistence type="predicted"/>
<comment type="caution">
    <text evidence="2">The sequence shown here is derived from an EMBL/GenBank/DDBJ whole genome shotgun (WGS) entry which is preliminary data.</text>
</comment>
<evidence type="ECO:0000313" key="2">
    <source>
        <dbReference type="EMBL" id="MDH5833153.1"/>
    </source>
</evidence>
<evidence type="ECO:0000259" key="1">
    <source>
        <dbReference type="SMART" id="SM00460"/>
    </source>
</evidence>
<reference evidence="2 3" key="1">
    <citation type="submission" date="2023-04" db="EMBL/GenBank/DDBJ databases">
        <title>Luteimonas sp. M1R5S59.</title>
        <authorList>
            <person name="Sun J.-Q."/>
        </authorList>
    </citation>
    <scope>NUCLEOTIDE SEQUENCE [LARGE SCALE GENOMIC DNA]</scope>
    <source>
        <strain evidence="2 3">M1R5S59</strain>
    </source>
</reference>
<dbReference type="Gene3D" id="2.60.40.2250">
    <property type="match status" value="1"/>
</dbReference>
<accession>A0ABT6JR43</accession>
<dbReference type="SUPFAM" id="SSF54001">
    <property type="entry name" value="Cysteine proteinases"/>
    <property type="match status" value="1"/>
</dbReference>
<dbReference type="RefSeq" id="WP_280577345.1">
    <property type="nucleotide sequence ID" value="NZ_JARXRO010000011.1"/>
</dbReference>
<feature type="domain" description="Transglutaminase-like" evidence="1">
    <location>
        <begin position="161"/>
        <end position="227"/>
    </location>
</feature>
<evidence type="ECO:0000313" key="3">
    <source>
        <dbReference type="Proteomes" id="UP001156873"/>
    </source>
</evidence>
<dbReference type="Gene3D" id="3.10.620.30">
    <property type="match status" value="1"/>
</dbReference>
<dbReference type="PANTHER" id="PTHR33490">
    <property type="entry name" value="BLR5614 PROTEIN-RELATED"/>
    <property type="match status" value="1"/>
</dbReference>
<organism evidence="2 3">
    <name type="scientific">Luteimonas kalidii</name>
    <dbReference type="NCBI Taxonomy" id="3042025"/>
    <lineage>
        <taxon>Bacteria</taxon>
        <taxon>Pseudomonadati</taxon>
        <taxon>Pseudomonadota</taxon>
        <taxon>Gammaproteobacteria</taxon>
        <taxon>Lysobacterales</taxon>
        <taxon>Lysobacteraceae</taxon>
        <taxon>Luteimonas</taxon>
    </lineage>
</organism>